<evidence type="ECO:0000256" key="8">
    <source>
        <dbReference type="ARBA" id="ARBA00023004"/>
    </source>
</evidence>
<dbReference type="SMART" id="SM00488">
    <property type="entry name" value="DEXDc2"/>
    <property type="match status" value="1"/>
</dbReference>
<gene>
    <name evidence="14" type="ORF">SDC9_35360</name>
</gene>
<dbReference type="InterPro" id="IPR014013">
    <property type="entry name" value="Helic_SF1/SF2_ATP-bd_DinG/Rad3"/>
</dbReference>
<evidence type="ECO:0000256" key="3">
    <source>
        <dbReference type="ARBA" id="ARBA00022741"/>
    </source>
</evidence>
<keyword evidence="2" id="KW-0479">Metal-binding</keyword>
<proteinExistence type="predicted"/>
<evidence type="ECO:0000256" key="9">
    <source>
        <dbReference type="ARBA" id="ARBA00023014"/>
    </source>
</evidence>
<dbReference type="AlphaFoldDB" id="A0A644VDA8"/>
<reference evidence="14" key="1">
    <citation type="submission" date="2019-08" db="EMBL/GenBank/DDBJ databases">
        <authorList>
            <person name="Kucharzyk K."/>
            <person name="Murdoch R.W."/>
            <person name="Higgins S."/>
            <person name="Loffler F."/>
        </authorList>
    </citation>
    <scope>NUCLEOTIDE SEQUENCE</scope>
</reference>
<protein>
    <recommendedName>
        <fullName evidence="13">Helicase ATP-binding domain-containing protein</fullName>
    </recommendedName>
</protein>
<dbReference type="Gene3D" id="1.10.30.20">
    <property type="entry name" value="Bacterial XPD DNA helicase, FeS cluster domain"/>
    <property type="match status" value="1"/>
</dbReference>
<dbReference type="InterPro" id="IPR006555">
    <property type="entry name" value="ATP-dep_Helicase_C"/>
</dbReference>
<dbReference type="GO" id="GO:0006281">
    <property type="term" value="P:DNA repair"/>
    <property type="evidence" value="ECO:0007669"/>
    <property type="project" value="UniProtKB-KW"/>
</dbReference>
<name>A0A644VDA8_9ZZZZ</name>
<dbReference type="Gene3D" id="1.10.275.40">
    <property type="match status" value="1"/>
</dbReference>
<dbReference type="GO" id="GO:0005524">
    <property type="term" value="F:ATP binding"/>
    <property type="evidence" value="ECO:0007669"/>
    <property type="project" value="UniProtKB-KW"/>
</dbReference>
<keyword evidence="10" id="KW-0238">DNA-binding</keyword>
<dbReference type="GO" id="GO:0016818">
    <property type="term" value="F:hydrolase activity, acting on acid anhydrides, in phosphorus-containing anhydrides"/>
    <property type="evidence" value="ECO:0007669"/>
    <property type="project" value="InterPro"/>
</dbReference>
<evidence type="ECO:0000256" key="10">
    <source>
        <dbReference type="ARBA" id="ARBA00023125"/>
    </source>
</evidence>
<evidence type="ECO:0000256" key="7">
    <source>
        <dbReference type="ARBA" id="ARBA00022840"/>
    </source>
</evidence>
<dbReference type="InterPro" id="IPR006554">
    <property type="entry name" value="Helicase-like_DEXD_c2"/>
</dbReference>
<keyword evidence="1" id="KW-0004">4Fe-4S</keyword>
<dbReference type="InterPro" id="IPR045028">
    <property type="entry name" value="DinG/Rad3-like"/>
</dbReference>
<dbReference type="Pfam" id="PF06733">
    <property type="entry name" value="DEAD_2"/>
    <property type="match status" value="1"/>
</dbReference>
<keyword evidence="6" id="KW-0347">Helicase</keyword>
<keyword evidence="5" id="KW-0378">Hydrolase</keyword>
<dbReference type="InterPro" id="IPR042493">
    <property type="entry name" value="XPD_DNA_FeS"/>
</dbReference>
<sequence>MAQISDYFPYPSYRQHQREMLEAVAATAETGGILMIDAPTGSGKSSVIAPLLAKANGKKILVAVRTTTQLNIFINELNLIRKEKKPDLTYAYILGRGNVCPYKEIYPELHSACKKLKEKSGSLMNQAIDKGYNRPEFCPEIKEIIANENQEEPTICPAYIHGICRSDDLDSQFAFTPEAEDLIHELIYTNIPPDQLIEKAGSHCPYELMKAAAIRSDVIILNYVHILPTYIRPKLYKSLHCQPENIILLFDEAHNVGETILEHQSVTLTKRNLERITKELTKFNENNAYALALLPIITNIQNFMNKLMHKKFEEDTFSPQEFESALVHSTKYNTIEDIMLDVIEIGTLIEIDYSKSNDYREPAISKLWQFLYRFNCIKTNSDYLPIYLKERKSDLETEIKLKIRYIDPADILKDITDEHYATIFISGTLQPLEEYKKYYFRDKEIKLFSSPNVFPEKNRCIIGVNDVTSVSSRRTDPENNYNILTCINSLDKLPGNIAVYFPSYAFMYKYLELYKRCKSGKKIIVEPQNPKDRDEAARLIQEFCNLPKKGDAGILFAVCGGKWSEGLDFKGEMLTGVLVIGHPLSPCTEVRRKINALFDAKFHGKKGSFLSYDLPAINKSLQAFGRVLRTESDTGVLILAETRYTSRFLSKFPGWVNNEMKICSSKQVRSLIQDWIAIH</sequence>
<dbReference type="Pfam" id="PF13307">
    <property type="entry name" value="Helicase_C_2"/>
    <property type="match status" value="1"/>
</dbReference>
<evidence type="ECO:0000256" key="11">
    <source>
        <dbReference type="ARBA" id="ARBA00023204"/>
    </source>
</evidence>
<dbReference type="GO" id="GO:0051539">
    <property type="term" value="F:4 iron, 4 sulfur cluster binding"/>
    <property type="evidence" value="ECO:0007669"/>
    <property type="project" value="UniProtKB-KW"/>
</dbReference>
<dbReference type="InterPro" id="IPR027417">
    <property type="entry name" value="P-loop_NTPase"/>
</dbReference>
<keyword evidence="4" id="KW-0227">DNA damage</keyword>
<comment type="caution">
    <text evidence="14">The sequence shown here is derived from an EMBL/GenBank/DDBJ whole genome shotgun (WGS) entry which is preliminary data.</text>
</comment>
<dbReference type="GO" id="GO:0043139">
    <property type="term" value="F:5'-3' DNA helicase activity"/>
    <property type="evidence" value="ECO:0007669"/>
    <property type="project" value="UniProtKB-EC"/>
</dbReference>
<dbReference type="Gene3D" id="3.40.50.300">
    <property type="entry name" value="P-loop containing nucleotide triphosphate hydrolases"/>
    <property type="match status" value="2"/>
</dbReference>
<keyword evidence="8" id="KW-0408">Iron</keyword>
<dbReference type="PROSITE" id="PS51193">
    <property type="entry name" value="HELICASE_ATP_BIND_2"/>
    <property type="match status" value="1"/>
</dbReference>
<evidence type="ECO:0000256" key="12">
    <source>
        <dbReference type="ARBA" id="ARBA00023235"/>
    </source>
</evidence>
<evidence type="ECO:0000256" key="6">
    <source>
        <dbReference type="ARBA" id="ARBA00022806"/>
    </source>
</evidence>
<dbReference type="InterPro" id="IPR010614">
    <property type="entry name" value="RAD3-like_helicase_DEAD"/>
</dbReference>
<accession>A0A644VDA8</accession>
<dbReference type="EMBL" id="VSSQ01000277">
    <property type="protein sequence ID" value="MPL89326.1"/>
    <property type="molecule type" value="Genomic_DNA"/>
</dbReference>
<organism evidence="14">
    <name type="scientific">bioreactor metagenome</name>
    <dbReference type="NCBI Taxonomy" id="1076179"/>
    <lineage>
        <taxon>unclassified sequences</taxon>
        <taxon>metagenomes</taxon>
        <taxon>ecological metagenomes</taxon>
    </lineage>
</organism>
<keyword evidence="12" id="KW-0413">Isomerase</keyword>
<keyword evidence="9" id="KW-0411">Iron-sulfur</keyword>
<evidence type="ECO:0000313" key="14">
    <source>
        <dbReference type="EMBL" id="MPL89326.1"/>
    </source>
</evidence>
<keyword evidence="3" id="KW-0547">Nucleotide-binding</keyword>
<evidence type="ECO:0000256" key="4">
    <source>
        <dbReference type="ARBA" id="ARBA00022763"/>
    </source>
</evidence>
<keyword evidence="7" id="KW-0067">ATP-binding</keyword>
<feature type="domain" description="Helicase ATP-binding" evidence="13">
    <location>
        <begin position="3"/>
        <end position="325"/>
    </location>
</feature>
<evidence type="ECO:0000256" key="2">
    <source>
        <dbReference type="ARBA" id="ARBA00022723"/>
    </source>
</evidence>
<dbReference type="GO" id="GO:0046872">
    <property type="term" value="F:metal ion binding"/>
    <property type="evidence" value="ECO:0007669"/>
    <property type="project" value="UniProtKB-KW"/>
</dbReference>
<evidence type="ECO:0000259" key="13">
    <source>
        <dbReference type="PROSITE" id="PS51193"/>
    </source>
</evidence>
<evidence type="ECO:0000256" key="5">
    <source>
        <dbReference type="ARBA" id="ARBA00022801"/>
    </source>
</evidence>
<evidence type="ECO:0000256" key="1">
    <source>
        <dbReference type="ARBA" id="ARBA00022485"/>
    </source>
</evidence>
<dbReference type="GO" id="GO:0003677">
    <property type="term" value="F:DNA binding"/>
    <property type="evidence" value="ECO:0007669"/>
    <property type="project" value="UniProtKB-KW"/>
</dbReference>
<dbReference type="PANTHER" id="PTHR11472">
    <property type="entry name" value="DNA REPAIR DEAD HELICASE RAD3/XP-D SUBFAMILY MEMBER"/>
    <property type="match status" value="1"/>
</dbReference>
<dbReference type="PANTHER" id="PTHR11472:SF34">
    <property type="entry name" value="REGULATOR OF TELOMERE ELONGATION HELICASE 1"/>
    <property type="match status" value="1"/>
</dbReference>
<dbReference type="SMART" id="SM00491">
    <property type="entry name" value="HELICc2"/>
    <property type="match status" value="1"/>
</dbReference>
<dbReference type="SUPFAM" id="SSF52540">
    <property type="entry name" value="P-loop containing nucleoside triphosphate hydrolases"/>
    <property type="match status" value="1"/>
</dbReference>
<keyword evidence="11" id="KW-0234">DNA repair</keyword>